<keyword evidence="2" id="KW-1185">Reference proteome</keyword>
<accession>A0AA37PEA3</accession>
<sequence>MGMMPQQQPQPQLPPQNGLLEQYALPNTAFYNFQTDFIGNMWTNAFNDSAEIDWASAIESWGTT</sequence>
<dbReference type="RefSeq" id="XP_049132958.1">
    <property type="nucleotide sequence ID" value="XM_049277001.1"/>
</dbReference>
<organism evidence="1 2">
    <name type="scientific">Colletotrichum spaethianum</name>
    <dbReference type="NCBI Taxonomy" id="700344"/>
    <lineage>
        <taxon>Eukaryota</taxon>
        <taxon>Fungi</taxon>
        <taxon>Dikarya</taxon>
        <taxon>Ascomycota</taxon>
        <taxon>Pezizomycotina</taxon>
        <taxon>Sordariomycetes</taxon>
        <taxon>Hypocreomycetidae</taxon>
        <taxon>Glomerellales</taxon>
        <taxon>Glomerellaceae</taxon>
        <taxon>Colletotrichum</taxon>
        <taxon>Colletotrichum spaethianum species complex</taxon>
    </lineage>
</organism>
<gene>
    <name evidence="1" type="ORF">ColSpa_10789</name>
</gene>
<evidence type="ECO:0000313" key="1">
    <source>
        <dbReference type="EMBL" id="GKT50608.1"/>
    </source>
</evidence>
<dbReference type="Proteomes" id="UP001055115">
    <property type="component" value="Unassembled WGS sequence"/>
</dbReference>
<dbReference type="AlphaFoldDB" id="A0AA37PEA3"/>
<comment type="caution">
    <text evidence="1">The sequence shown here is derived from an EMBL/GenBank/DDBJ whole genome shotgun (WGS) entry which is preliminary data.</text>
</comment>
<proteinExistence type="predicted"/>
<dbReference type="GeneID" id="73331591"/>
<dbReference type="EMBL" id="BQXU01000039">
    <property type="protein sequence ID" value="GKT50608.1"/>
    <property type="molecule type" value="Genomic_DNA"/>
</dbReference>
<reference evidence="1 2" key="1">
    <citation type="submission" date="2022-03" db="EMBL/GenBank/DDBJ databases">
        <title>Genome data of Colletotrichum spp.</title>
        <authorList>
            <person name="Utami Y.D."/>
            <person name="Hiruma K."/>
        </authorList>
    </citation>
    <scope>NUCLEOTIDE SEQUENCE [LARGE SCALE GENOMIC DNA]</scope>
    <source>
        <strain evidence="1 2">MAFF 239500</strain>
    </source>
</reference>
<evidence type="ECO:0000313" key="2">
    <source>
        <dbReference type="Proteomes" id="UP001055115"/>
    </source>
</evidence>
<protein>
    <submittedName>
        <fullName evidence="1">Uncharacterized protein</fullName>
    </submittedName>
</protein>
<name>A0AA37PEA3_9PEZI</name>